<dbReference type="AlphaFoldDB" id="A0A1M5U768"/>
<protein>
    <submittedName>
        <fullName evidence="3">Chemotaxis protein CheX</fullName>
    </submittedName>
</protein>
<evidence type="ECO:0000259" key="2">
    <source>
        <dbReference type="Pfam" id="PF13690"/>
    </source>
</evidence>
<dbReference type="Proteomes" id="UP000184241">
    <property type="component" value="Unassembled WGS sequence"/>
</dbReference>
<evidence type="ECO:0000313" key="4">
    <source>
        <dbReference type="Proteomes" id="UP000184241"/>
    </source>
</evidence>
<dbReference type="EMBL" id="FQXU01000003">
    <property type="protein sequence ID" value="SHH58892.1"/>
    <property type="molecule type" value="Genomic_DNA"/>
</dbReference>
<dbReference type="PANTHER" id="PTHR39452">
    <property type="entry name" value="CHEY-P PHOSPHATASE CHEX"/>
    <property type="match status" value="1"/>
</dbReference>
<proteinExistence type="predicted"/>
<reference evidence="3 4" key="1">
    <citation type="submission" date="2016-11" db="EMBL/GenBank/DDBJ databases">
        <authorList>
            <person name="Jaros S."/>
            <person name="Januszkiewicz K."/>
            <person name="Wedrychowicz H."/>
        </authorList>
    </citation>
    <scope>NUCLEOTIDE SEQUENCE [LARGE SCALE GENOMIC DNA]</scope>
    <source>
        <strain evidence="3 4">DSM 6191</strain>
    </source>
</reference>
<dbReference type="RefSeq" id="WP_073016242.1">
    <property type="nucleotide sequence ID" value="NZ_FQXU01000003.1"/>
</dbReference>
<dbReference type="GO" id="GO:0006935">
    <property type="term" value="P:chemotaxis"/>
    <property type="evidence" value="ECO:0007669"/>
    <property type="project" value="UniProtKB-KW"/>
</dbReference>
<evidence type="ECO:0000313" key="3">
    <source>
        <dbReference type="EMBL" id="SHH58892.1"/>
    </source>
</evidence>
<organism evidence="3 4">
    <name type="scientific">Clostridium intestinale DSM 6191</name>
    <dbReference type="NCBI Taxonomy" id="1121320"/>
    <lineage>
        <taxon>Bacteria</taxon>
        <taxon>Bacillati</taxon>
        <taxon>Bacillota</taxon>
        <taxon>Clostridia</taxon>
        <taxon>Eubacteriales</taxon>
        <taxon>Clostridiaceae</taxon>
        <taxon>Clostridium</taxon>
    </lineage>
</organism>
<dbReference type="Gene3D" id="3.40.1550.10">
    <property type="entry name" value="CheC-like"/>
    <property type="match status" value="1"/>
</dbReference>
<gene>
    <name evidence="3" type="ORF">SAMN02745941_00431</name>
</gene>
<sequence>MNAKHIDPFVESFVNVMPQIGLCNVEKKGIILKDNFISSPGVMIVLDIIGDIKGNVIYGTTVDNAKKIASIMMMGMPVNNFDELAQSAISELTNMLTANAATNLSSQNISINISTPTLIDGDFKSNSDLAKLISAELAIDNMDFQVSISLDHGYIN</sequence>
<dbReference type="PANTHER" id="PTHR39452:SF1">
    <property type="entry name" value="CHEY-P PHOSPHATASE CHEX"/>
    <property type="match status" value="1"/>
</dbReference>
<dbReference type="InterPro" id="IPR028976">
    <property type="entry name" value="CheC-like_sf"/>
</dbReference>
<dbReference type="SUPFAM" id="SSF103039">
    <property type="entry name" value="CheC-like"/>
    <property type="match status" value="1"/>
</dbReference>
<evidence type="ECO:0000256" key="1">
    <source>
        <dbReference type="ARBA" id="ARBA00022500"/>
    </source>
</evidence>
<dbReference type="Pfam" id="PF13690">
    <property type="entry name" value="CheX"/>
    <property type="match status" value="1"/>
</dbReference>
<accession>A0A1M5U768</accession>
<feature type="domain" description="Chemotaxis phosphatase CheX-like" evidence="2">
    <location>
        <begin position="44"/>
        <end position="122"/>
    </location>
</feature>
<dbReference type="InterPro" id="IPR028051">
    <property type="entry name" value="CheX-like_dom"/>
</dbReference>
<dbReference type="InterPro" id="IPR038756">
    <property type="entry name" value="CheX-like"/>
</dbReference>
<dbReference type="CDD" id="cd17906">
    <property type="entry name" value="CheX"/>
    <property type="match status" value="1"/>
</dbReference>
<keyword evidence="1" id="KW-0145">Chemotaxis</keyword>
<name>A0A1M5U768_9CLOT</name>